<name>A0ACB8IL65_CITSI</name>
<comment type="caution">
    <text evidence="1">The sequence shown here is derived from an EMBL/GenBank/DDBJ whole genome shotgun (WGS) entry which is preliminary data.</text>
</comment>
<accession>A0ACB8IL65</accession>
<keyword evidence="2" id="KW-1185">Reference proteome</keyword>
<evidence type="ECO:0000313" key="2">
    <source>
        <dbReference type="Proteomes" id="UP000829398"/>
    </source>
</evidence>
<gene>
    <name evidence="1" type="ORF">KPL71_023704</name>
</gene>
<organism evidence="1 2">
    <name type="scientific">Citrus sinensis</name>
    <name type="common">Sweet orange</name>
    <name type="synonym">Citrus aurantium var. sinensis</name>
    <dbReference type="NCBI Taxonomy" id="2711"/>
    <lineage>
        <taxon>Eukaryota</taxon>
        <taxon>Viridiplantae</taxon>
        <taxon>Streptophyta</taxon>
        <taxon>Embryophyta</taxon>
        <taxon>Tracheophyta</taxon>
        <taxon>Spermatophyta</taxon>
        <taxon>Magnoliopsida</taxon>
        <taxon>eudicotyledons</taxon>
        <taxon>Gunneridae</taxon>
        <taxon>Pentapetalae</taxon>
        <taxon>rosids</taxon>
        <taxon>malvids</taxon>
        <taxon>Sapindales</taxon>
        <taxon>Rutaceae</taxon>
        <taxon>Aurantioideae</taxon>
        <taxon>Citrus</taxon>
    </lineage>
</organism>
<dbReference type="Proteomes" id="UP000829398">
    <property type="component" value="Chromosome 8"/>
</dbReference>
<dbReference type="EMBL" id="CM039177">
    <property type="protein sequence ID" value="KAH9697651.1"/>
    <property type="molecule type" value="Genomic_DNA"/>
</dbReference>
<evidence type="ECO:0000313" key="1">
    <source>
        <dbReference type="EMBL" id="KAH9697651.1"/>
    </source>
</evidence>
<proteinExistence type="predicted"/>
<sequence>MHHQANEEDVSRATLIWRAIKLPIYSVALVPLTVGSAAAYLQTGMFSARRYFVLLISSVLIITWLNLSNDVYDFDTGADKNKTESVVNLVGSRTGTLVAAYLLLVLGFVGLTWASVEAGNLRAIMLLTCAVICGYIYQCPPFRLSYQGLGEPLCFAAFGPFATTAFYLLLGSTRLPILITNNFMVFHFPCHNIDSDGFDRENLCLSITATVLSASLLVGLTTSLILFCSHFHQVEGDRNVGKMSPLVRLGTERGSVVVKWAVMTLYSLLFAIGLSRALPLSCIFLCAMTSPIGKLVVSYVEENHKDKGKIFMAKYYCVRLHALFGAALVAGLITARILVTKHIPKLVFQ</sequence>
<reference evidence="2" key="1">
    <citation type="journal article" date="2023" name="Hortic. Res.">
        <title>A chromosome-level phased genome enabling allele-level studies in sweet orange: a case study on citrus Huanglongbing tolerance.</title>
        <authorList>
            <person name="Wu B."/>
            <person name="Yu Q."/>
            <person name="Deng Z."/>
            <person name="Duan Y."/>
            <person name="Luo F."/>
            <person name="Gmitter F. Jr."/>
        </authorList>
    </citation>
    <scope>NUCLEOTIDE SEQUENCE [LARGE SCALE GENOMIC DNA]</scope>
    <source>
        <strain evidence="2">cv. Valencia</strain>
    </source>
</reference>
<protein>
    <submittedName>
        <fullName evidence="1">2-carboxy-1,4-naphthoquinone phytyltransferase</fullName>
    </submittedName>
</protein>